<dbReference type="InterPro" id="IPR017871">
    <property type="entry name" value="ABC_transporter-like_CS"/>
</dbReference>
<dbReference type="PANTHER" id="PTHR43499:SF1">
    <property type="entry name" value="ABC TRANSPORTER I FAMILY MEMBER 1"/>
    <property type="match status" value="1"/>
</dbReference>
<dbReference type="SUPFAM" id="SSF52540">
    <property type="entry name" value="P-loop containing nucleoside triphosphate hydrolases"/>
    <property type="match status" value="1"/>
</dbReference>
<evidence type="ECO:0000256" key="7">
    <source>
        <dbReference type="ARBA" id="ARBA00023136"/>
    </source>
</evidence>
<evidence type="ECO:0000256" key="5">
    <source>
        <dbReference type="ARBA" id="ARBA00022840"/>
    </source>
</evidence>
<dbReference type="GO" id="GO:0005524">
    <property type="term" value="F:ATP binding"/>
    <property type="evidence" value="ECO:0007669"/>
    <property type="project" value="UniProtKB-KW"/>
</dbReference>
<dbReference type="Proteomes" id="UP000193427">
    <property type="component" value="Chromosome"/>
</dbReference>
<accession>A0A1W6L8B8</accession>
<evidence type="ECO:0000256" key="1">
    <source>
        <dbReference type="ARBA" id="ARBA00022448"/>
    </source>
</evidence>
<dbReference type="InterPro" id="IPR027417">
    <property type="entry name" value="P-loop_NTPase"/>
</dbReference>
<name>A0A1W6L8B8_9BURK</name>
<organism evidence="8 9">
    <name type="scientific">Piscinibacter gummiphilus</name>
    <dbReference type="NCBI Taxonomy" id="946333"/>
    <lineage>
        <taxon>Bacteria</taxon>
        <taxon>Pseudomonadati</taxon>
        <taxon>Pseudomonadota</taxon>
        <taxon>Betaproteobacteria</taxon>
        <taxon>Burkholderiales</taxon>
        <taxon>Sphaerotilaceae</taxon>
        <taxon>Piscinibacter</taxon>
    </lineage>
</organism>
<dbReference type="PANTHER" id="PTHR43499">
    <property type="entry name" value="ABC TRANSPORTER I FAMILY MEMBER 1"/>
    <property type="match status" value="1"/>
</dbReference>
<dbReference type="InterPro" id="IPR005895">
    <property type="entry name" value="ABC_transptr_haem_export_CcmA"/>
</dbReference>
<dbReference type="InterPro" id="IPR003593">
    <property type="entry name" value="AAA+_ATPase"/>
</dbReference>
<reference evidence="8 9" key="1">
    <citation type="submission" date="2016-04" db="EMBL/GenBank/DDBJ databases">
        <title>Complete genome sequence of natural rubber-degrading, novel Gram-negative bacterium, Rhizobacter gummiphilus strain NS21.</title>
        <authorList>
            <person name="Tabata M."/>
            <person name="Kasai D."/>
            <person name="Fukuda M."/>
        </authorList>
    </citation>
    <scope>NUCLEOTIDE SEQUENCE [LARGE SCALE GENOMIC DNA]</scope>
    <source>
        <strain evidence="8 9">NS21</strain>
    </source>
</reference>
<gene>
    <name evidence="8" type="ORF">A4W93_11210</name>
</gene>
<proteinExistence type="predicted"/>
<dbReference type="GO" id="GO:0016887">
    <property type="term" value="F:ATP hydrolysis activity"/>
    <property type="evidence" value="ECO:0007669"/>
    <property type="project" value="InterPro"/>
</dbReference>
<dbReference type="EMBL" id="CP015118">
    <property type="protein sequence ID" value="ARN20420.1"/>
    <property type="molecule type" value="Genomic_DNA"/>
</dbReference>
<keyword evidence="5" id="KW-0067">ATP-binding</keyword>
<keyword evidence="1" id="KW-0813">Transport</keyword>
<dbReference type="InterPro" id="IPR003439">
    <property type="entry name" value="ABC_transporter-like_ATP-bd"/>
</dbReference>
<dbReference type="AlphaFoldDB" id="A0A1W6L8B8"/>
<dbReference type="NCBIfam" id="NF010061">
    <property type="entry name" value="PRK13538.1"/>
    <property type="match status" value="1"/>
</dbReference>
<dbReference type="RefSeq" id="WP_085750693.1">
    <property type="nucleotide sequence ID" value="NZ_BSPR01000023.1"/>
</dbReference>
<dbReference type="GO" id="GO:0022857">
    <property type="term" value="F:transmembrane transporter activity"/>
    <property type="evidence" value="ECO:0007669"/>
    <property type="project" value="InterPro"/>
</dbReference>
<evidence type="ECO:0000313" key="9">
    <source>
        <dbReference type="Proteomes" id="UP000193427"/>
    </source>
</evidence>
<keyword evidence="2" id="KW-1003">Cell membrane</keyword>
<evidence type="ECO:0000256" key="6">
    <source>
        <dbReference type="ARBA" id="ARBA00022967"/>
    </source>
</evidence>
<dbReference type="GO" id="GO:0017004">
    <property type="term" value="P:cytochrome complex assembly"/>
    <property type="evidence" value="ECO:0007669"/>
    <property type="project" value="UniProtKB-KW"/>
</dbReference>
<protein>
    <submittedName>
        <fullName evidence="8">Uncharacterized protein</fullName>
    </submittedName>
</protein>
<dbReference type="OrthoDB" id="9800654at2"/>
<keyword evidence="3" id="KW-0547">Nucleotide-binding</keyword>
<dbReference type="PROSITE" id="PS50893">
    <property type="entry name" value="ABC_TRANSPORTER_2"/>
    <property type="match status" value="1"/>
</dbReference>
<dbReference type="PROSITE" id="PS00211">
    <property type="entry name" value="ABC_TRANSPORTER_1"/>
    <property type="match status" value="1"/>
</dbReference>
<dbReference type="Pfam" id="PF00005">
    <property type="entry name" value="ABC_tran"/>
    <property type="match status" value="1"/>
</dbReference>
<dbReference type="SMART" id="SM00382">
    <property type="entry name" value="AAA"/>
    <property type="match status" value="1"/>
</dbReference>
<evidence type="ECO:0000256" key="2">
    <source>
        <dbReference type="ARBA" id="ARBA00022475"/>
    </source>
</evidence>
<dbReference type="KEGG" id="rgu:A4W93_11210"/>
<keyword evidence="6" id="KW-1278">Translocase</keyword>
<dbReference type="NCBIfam" id="TIGR01189">
    <property type="entry name" value="ccmA"/>
    <property type="match status" value="1"/>
</dbReference>
<keyword evidence="4" id="KW-0201">Cytochrome c-type biogenesis</keyword>
<evidence type="ECO:0000256" key="3">
    <source>
        <dbReference type="ARBA" id="ARBA00022741"/>
    </source>
</evidence>
<keyword evidence="9" id="KW-1185">Reference proteome</keyword>
<keyword evidence="7" id="KW-0472">Membrane</keyword>
<evidence type="ECO:0000313" key="8">
    <source>
        <dbReference type="EMBL" id="ARN20420.1"/>
    </source>
</evidence>
<dbReference type="STRING" id="946333.A4W93_11210"/>
<dbReference type="Gene3D" id="3.40.50.300">
    <property type="entry name" value="P-loop containing nucleotide triphosphate hydrolases"/>
    <property type="match status" value="1"/>
</dbReference>
<evidence type="ECO:0000256" key="4">
    <source>
        <dbReference type="ARBA" id="ARBA00022748"/>
    </source>
</evidence>
<sequence>MLTFHDLACAKGERLLFKGVHCTLERGAWLHVSGANGIGKTSLLRLLCGLSPPATGEIRWDGTPIRTLGDAWRRQLLYIGHDSGLQGMLSARENLRLLAQLAGFHPSDAQLADALGQLGLAARAELPTRFLSQGQKRRVALARLVFSTAPVWVLDEPFVAIDGGALKLLSSLIAGHLDRGGLAVLTSHQPVEIGAHPGRTLELTR</sequence>